<evidence type="ECO:0000313" key="2">
    <source>
        <dbReference type="Proteomes" id="UP001292094"/>
    </source>
</evidence>
<gene>
    <name evidence="1" type="ORF">Pmani_022698</name>
</gene>
<comment type="caution">
    <text evidence="1">The sequence shown here is derived from an EMBL/GenBank/DDBJ whole genome shotgun (WGS) entry which is preliminary data.</text>
</comment>
<dbReference type="EMBL" id="JAWZYT010002277">
    <property type="protein sequence ID" value="KAK4305408.1"/>
    <property type="molecule type" value="Genomic_DNA"/>
</dbReference>
<dbReference type="AlphaFoldDB" id="A0AAE1PC93"/>
<proteinExistence type="predicted"/>
<evidence type="ECO:0000313" key="1">
    <source>
        <dbReference type="EMBL" id="KAK4305408.1"/>
    </source>
</evidence>
<sequence>MPEGCIQPSWCMAILRLPGKVISPGLDTANLSFLSALKAAMVKARRTLLLPFLLHMPAIPPNPLLNNLHDPSLQHSTPPFCLIPTSHPELATTNPSP</sequence>
<name>A0AAE1PC93_9EUCA</name>
<organism evidence="1 2">
    <name type="scientific">Petrolisthes manimaculis</name>
    <dbReference type="NCBI Taxonomy" id="1843537"/>
    <lineage>
        <taxon>Eukaryota</taxon>
        <taxon>Metazoa</taxon>
        <taxon>Ecdysozoa</taxon>
        <taxon>Arthropoda</taxon>
        <taxon>Crustacea</taxon>
        <taxon>Multicrustacea</taxon>
        <taxon>Malacostraca</taxon>
        <taxon>Eumalacostraca</taxon>
        <taxon>Eucarida</taxon>
        <taxon>Decapoda</taxon>
        <taxon>Pleocyemata</taxon>
        <taxon>Anomura</taxon>
        <taxon>Galatheoidea</taxon>
        <taxon>Porcellanidae</taxon>
        <taxon>Petrolisthes</taxon>
    </lineage>
</organism>
<keyword evidence="2" id="KW-1185">Reference proteome</keyword>
<dbReference type="Proteomes" id="UP001292094">
    <property type="component" value="Unassembled WGS sequence"/>
</dbReference>
<reference evidence="1" key="1">
    <citation type="submission" date="2023-11" db="EMBL/GenBank/DDBJ databases">
        <title>Genome assemblies of two species of porcelain crab, Petrolisthes cinctipes and Petrolisthes manimaculis (Anomura: Porcellanidae).</title>
        <authorList>
            <person name="Angst P."/>
        </authorList>
    </citation>
    <scope>NUCLEOTIDE SEQUENCE</scope>
    <source>
        <strain evidence="1">PB745_02</strain>
        <tissue evidence="1">Gill</tissue>
    </source>
</reference>
<accession>A0AAE1PC93</accession>
<protein>
    <submittedName>
        <fullName evidence="1">Uncharacterized protein</fullName>
    </submittedName>
</protein>